<name>A0ABS6BA45_9NOCA</name>
<organism evidence="7 8">
    <name type="scientific">Nocardia albiluteola</name>
    <dbReference type="NCBI Taxonomy" id="2842303"/>
    <lineage>
        <taxon>Bacteria</taxon>
        <taxon>Bacillati</taxon>
        <taxon>Actinomycetota</taxon>
        <taxon>Actinomycetes</taxon>
        <taxon>Mycobacteriales</taxon>
        <taxon>Nocardiaceae</taxon>
        <taxon>Nocardia</taxon>
    </lineage>
</organism>
<dbReference type="PANTHER" id="PTHR43423:SF1">
    <property type="entry name" value="ABC TRANSPORTER I FAMILY MEMBER 17"/>
    <property type="match status" value="1"/>
</dbReference>
<evidence type="ECO:0000313" key="7">
    <source>
        <dbReference type="EMBL" id="MBU3066616.1"/>
    </source>
</evidence>
<dbReference type="SUPFAM" id="SSF52540">
    <property type="entry name" value="P-loop containing nucleoside triphosphate hydrolases"/>
    <property type="match status" value="1"/>
</dbReference>
<keyword evidence="2" id="KW-0547">Nucleotide-binding</keyword>
<evidence type="ECO:0000256" key="3">
    <source>
        <dbReference type="ARBA" id="ARBA00022840"/>
    </source>
</evidence>
<comment type="caution">
    <text evidence="7">The sequence shown here is derived from an EMBL/GenBank/DDBJ whole genome shotgun (WGS) entry which is preliminary data.</text>
</comment>
<feature type="compositionally biased region" description="Basic and acidic residues" evidence="5">
    <location>
        <begin position="214"/>
        <end position="224"/>
    </location>
</feature>
<feature type="domain" description="ABC transporter" evidence="6">
    <location>
        <begin position="1"/>
        <end position="219"/>
    </location>
</feature>
<dbReference type="EMBL" id="JAHKNI010000015">
    <property type="protein sequence ID" value="MBU3066616.1"/>
    <property type="molecule type" value="Genomic_DNA"/>
</dbReference>
<proteinExistence type="predicted"/>
<dbReference type="Proteomes" id="UP000733379">
    <property type="component" value="Unassembled WGS sequence"/>
</dbReference>
<dbReference type="GO" id="GO:0005524">
    <property type="term" value="F:ATP binding"/>
    <property type="evidence" value="ECO:0007669"/>
    <property type="project" value="UniProtKB-KW"/>
</dbReference>
<dbReference type="InterPro" id="IPR027417">
    <property type="entry name" value="P-loop_NTPase"/>
</dbReference>
<gene>
    <name evidence="7" type="ORF">KO481_34505</name>
</gene>
<dbReference type="InterPro" id="IPR003593">
    <property type="entry name" value="AAA+_ATPase"/>
</dbReference>
<dbReference type="InterPro" id="IPR003439">
    <property type="entry name" value="ABC_transporter-like_ATP-bd"/>
</dbReference>
<evidence type="ECO:0000256" key="4">
    <source>
        <dbReference type="ARBA" id="ARBA00022967"/>
    </source>
</evidence>
<evidence type="ECO:0000259" key="6">
    <source>
        <dbReference type="PROSITE" id="PS50893"/>
    </source>
</evidence>
<dbReference type="PROSITE" id="PS50893">
    <property type="entry name" value="ABC_TRANSPORTER_2"/>
    <property type="match status" value="1"/>
</dbReference>
<feature type="region of interest" description="Disordered" evidence="5">
    <location>
        <begin position="200"/>
        <end position="276"/>
    </location>
</feature>
<keyword evidence="3 7" id="KW-0067">ATP-binding</keyword>
<accession>A0ABS6BA45</accession>
<evidence type="ECO:0000313" key="8">
    <source>
        <dbReference type="Proteomes" id="UP000733379"/>
    </source>
</evidence>
<reference evidence="7 8" key="1">
    <citation type="submission" date="2021-06" db="EMBL/GenBank/DDBJ databases">
        <title>Actinomycetes sequencing.</title>
        <authorList>
            <person name="Shan Q."/>
        </authorList>
    </citation>
    <scope>NUCLEOTIDE SEQUENCE [LARGE SCALE GENOMIC DNA]</scope>
    <source>
        <strain evidence="7 8">NEAU-G5</strain>
    </source>
</reference>
<protein>
    <submittedName>
        <fullName evidence="7">ATP-binding cassette domain-containing protein</fullName>
    </submittedName>
</protein>
<dbReference type="Gene3D" id="3.40.50.300">
    <property type="entry name" value="P-loop containing nucleotide triphosphate hydrolases"/>
    <property type="match status" value="1"/>
</dbReference>
<sequence>MSYGETPVFADITVTLPGGRCTAIVGPSGVGKTTLLRLLNRLAEPSAGRILLDGVPITELDVLELRRRVGLIPQRATLLADIVVDEVRVARPELTATDAAALLVRAGLPETFLHRQCAELSGGEAQRVCLARGLAVRPDVLVLDEPTSALDEVAAAAVAKLIAEHTAGGGAVVLVSHDSGFVGTVADDILLMEGGRLSRLGESDGGHLGGTDSDSVRGEADRAARIGAGTEQAGVAQAHEDHASAVEAEGADADGFRTRETQAEVAPTQALEDREA</sequence>
<keyword evidence="8" id="KW-1185">Reference proteome</keyword>
<dbReference type="PROSITE" id="PS00211">
    <property type="entry name" value="ABC_TRANSPORTER_1"/>
    <property type="match status" value="1"/>
</dbReference>
<evidence type="ECO:0000256" key="5">
    <source>
        <dbReference type="SAM" id="MobiDB-lite"/>
    </source>
</evidence>
<dbReference type="SMART" id="SM00382">
    <property type="entry name" value="AAA"/>
    <property type="match status" value="1"/>
</dbReference>
<evidence type="ECO:0000256" key="2">
    <source>
        <dbReference type="ARBA" id="ARBA00022741"/>
    </source>
</evidence>
<dbReference type="PANTHER" id="PTHR43423">
    <property type="entry name" value="ABC TRANSPORTER I FAMILY MEMBER 17"/>
    <property type="match status" value="1"/>
</dbReference>
<dbReference type="Pfam" id="PF00005">
    <property type="entry name" value="ABC_tran"/>
    <property type="match status" value="1"/>
</dbReference>
<evidence type="ECO:0000256" key="1">
    <source>
        <dbReference type="ARBA" id="ARBA00022448"/>
    </source>
</evidence>
<keyword evidence="4" id="KW-1278">Translocase</keyword>
<dbReference type="InterPro" id="IPR017871">
    <property type="entry name" value="ABC_transporter-like_CS"/>
</dbReference>
<keyword evidence="1" id="KW-0813">Transport</keyword>